<name>A0ABR4PFD3_9HELO</name>
<protein>
    <submittedName>
        <fullName evidence="4">Pre-rRNA-processing protein TSR2</fullName>
    </submittedName>
</protein>
<dbReference type="EMBL" id="JBFCZG010000005">
    <property type="protein sequence ID" value="KAL3422041.1"/>
    <property type="molecule type" value="Genomic_DNA"/>
</dbReference>
<comment type="similarity">
    <text evidence="1">Belongs to the TSR2 family.</text>
</comment>
<comment type="caution">
    <text evidence="4">The sequence shown here is derived from an EMBL/GenBank/DDBJ whole genome shotgun (WGS) entry which is preliminary data.</text>
</comment>
<accession>A0ABR4PFD3</accession>
<dbReference type="PANTHER" id="PTHR21250">
    <property type="entry name" value="PRE-RRNA-PROCESSING PROTEIN TSR2 HOMOLOG"/>
    <property type="match status" value="1"/>
</dbReference>
<feature type="region of interest" description="Disordered" evidence="3">
    <location>
        <begin position="136"/>
        <end position="205"/>
    </location>
</feature>
<reference evidence="4 5" key="1">
    <citation type="submission" date="2024-06" db="EMBL/GenBank/DDBJ databases">
        <title>Complete genome of Phlyctema vagabunda strain 19-DSS-EL-015.</title>
        <authorList>
            <person name="Fiorenzani C."/>
        </authorList>
    </citation>
    <scope>NUCLEOTIDE SEQUENCE [LARGE SCALE GENOMIC DNA]</scope>
    <source>
        <strain evidence="4 5">19-DSS-EL-015</strain>
    </source>
</reference>
<organism evidence="4 5">
    <name type="scientific">Phlyctema vagabunda</name>
    <dbReference type="NCBI Taxonomy" id="108571"/>
    <lineage>
        <taxon>Eukaryota</taxon>
        <taxon>Fungi</taxon>
        <taxon>Dikarya</taxon>
        <taxon>Ascomycota</taxon>
        <taxon>Pezizomycotina</taxon>
        <taxon>Leotiomycetes</taxon>
        <taxon>Helotiales</taxon>
        <taxon>Dermateaceae</taxon>
        <taxon>Phlyctema</taxon>
    </lineage>
</organism>
<gene>
    <name evidence="4" type="ORF">PVAG01_06197</name>
</gene>
<dbReference type="Proteomes" id="UP001629113">
    <property type="component" value="Unassembled WGS sequence"/>
</dbReference>
<feature type="compositionally biased region" description="Acidic residues" evidence="3">
    <location>
        <begin position="155"/>
        <end position="176"/>
    </location>
</feature>
<keyword evidence="5" id="KW-1185">Reference proteome</keyword>
<proteinExistence type="inferred from homology"/>
<evidence type="ECO:0000256" key="1">
    <source>
        <dbReference type="ARBA" id="ARBA00006524"/>
    </source>
</evidence>
<dbReference type="InterPro" id="IPR019398">
    <property type="entry name" value="Pre-rRNA_process_TSR2"/>
</dbReference>
<evidence type="ECO:0000256" key="2">
    <source>
        <dbReference type="ARBA" id="ARBA00022552"/>
    </source>
</evidence>
<evidence type="ECO:0000256" key="3">
    <source>
        <dbReference type="SAM" id="MobiDB-lite"/>
    </source>
</evidence>
<feature type="region of interest" description="Disordered" evidence="3">
    <location>
        <begin position="1"/>
        <end position="23"/>
    </location>
</feature>
<keyword evidence="2" id="KW-0698">rRNA processing</keyword>
<evidence type="ECO:0000313" key="5">
    <source>
        <dbReference type="Proteomes" id="UP001629113"/>
    </source>
</evidence>
<evidence type="ECO:0000313" key="4">
    <source>
        <dbReference type="EMBL" id="KAL3422041.1"/>
    </source>
</evidence>
<dbReference type="Pfam" id="PF10273">
    <property type="entry name" value="WGG"/>
    <property type="match status" value="1"/>
</dbReference>
<sequence length="205" mass="22481">MASATQLDGSAMDLGENPVTGPLPAPAQAQFEFGVSLLLNFWPALSLAVSSNWGAGDGATASDKRDWFAGAVVELFDERPDTDLEDVETVLLQVMLDEFEVAVDDDSAYDVAMEIIRIRTQCAKADYTEVERLRQRWESSKGKATSSGMFKDAGELDNETDGSEEDDSDDDMEMDEAPQLVQRVEKVKAAPEVDDEGFTKVTKKR</sequence>